<feature type="coiled-coil region" evidence="11">
    <location>
        <begin position="245"/>
        <end position="279"/>
    </location>
</feature>
<accession>A0A3N4MEK8</accession>
<sequence>MSVVSSIKQAAAAAVQALYQQPFTVADVAVNTTKPEFEGEYTIVVFPFTKFSRQKPEETGQALGSYLVANNPGLVAGFNVVKGFLNLSIHQDYWLGYIRDAHQNPHPGQKPANGKKVMVEYSSPNTNKPLHLGHLRNNFLGFSVSEILKANGFEVIKANLVNDRGIHICKSMLAWQMFAHGDTPQSSGIKGDHLVGDYYVKFETILREQAETIISDVLEGNFKDFEGEEKEKIIKLHTLLHKPDIQADAEKAGKIKDEIKELSRNKTEIMQQAKIMLQQWEAGNPEVRALWQTMNSWVYEGFEKTYKRLGIDFDKMYFESNTYLLGKDVVEQGLQKGVFFRKADNSVWIDLTADGLDEKLVLRGDGTSVYITQDLGTARLKYADFHMDESLYVVADEQNYHFKVLKLILEKLGDPSAAGIAHLSYGMVELPHGRMKSREGTVVDADDMIEEMISTAASHTEELGKVKGFSEEELRELHETIGLGAMKFFLLKVDPKKRMIFNPEESIDLHGFTGPFIQYSHARIKSILREFSTADLASLADYRHNAELLPMEKELIMINEQFDGVLEDAQKEWSPSVIANYAFLLAQTFNSFYAKKENGKYIYSVRDAETEDKRKLRLQIAMLMANTIKQAMKLLGIQVPERM</sequence>
<evidence type="ECO:0000256" key="8">
    <source>
        <dbReference type="ARBA" id="ARBA00049339"/>
    </source>
</evidence>
<dbReference type="PANTHER" id="PTHR11956">
    <property type="entry name" value="ARGINYL-TRNA SYNTHETASE"/>
    <property type="match status" value="1"/>
</dbReference>
<evidence type="ECO:0000256" key="6">
    <source>
        <dbReference type="ARBA" id="ARBA00022917"/>
    </source>
</evidence>
<dbReference type="EC" id="6.1.1.19" evidence="9"/>
<evidence type="ECO:0000256" key="9">
    <source>
        <dbReference type="HAMAP-Rule" id="MF_00123"/>
    </source>
</evidence>
<dbReference type="GO" id="GO:0006420">
    <property type="term" value="P:arginyl-tRNA aminoacylation"/>
    <property type="evidence" value="ECO:0007669"/>
    <property type="project" value="UniProtKB-UniRule"/>
</dbReference>
<evidence type="ECO:0000259" key="13">
    <source>
        <dbReference type="SMART" id="SM01016"/>
    </source>
</evidence>
<dbReference type="AlphaFoldDB" id="A0A3N4MEK8"/>
<comment type="similarity">
    <text evidence="1 9 10">Belongs to the class-I aminoacyl-tRNA synthetase family.</text>
</comment>
<dbReference type="SUPFAM" id="SSF52374">
    <property type="entry name" value="Nucleotidylyl transferase"/>
    <property type="match status" value="1"/>
</dbReference>
<keyword evidence="4 9" id="KW-0547">Nucleotide-binding</keyword>
<evidence type="ECO:0000256" key="2">
    <source>
        <dbReference type="ARBA" id="ARBA00022490"/>
    </source>
</evidence>
<dbReference type="PANTHER" id="PTHR11956:SF5">
    <property type="entry name" value="ARGININE--TRNA LIGASE, CYTOPLASMIC"/>
    <property type="match status" value="1"/>
</dbReference>
<dbReference type="InterPro" id="IPR009080">
    <property type="entry name" value="tRNAsynth_Ia_anticodon-bd"/>
</dbReference>
<protein>
    <recommendedName>
        <fullName evidence="9">Arginine--tRNA ligase</fullName>
        <ecNumber evidence="9">6.1.1.19</ecNumber>
    </recommendedName>
    <alternativeName>
        <fullName evidence="9">Arginyl-tRNA synthetase</fullName>
        <shortName evidence="9">ArgRS</shortName>
    </alternativeName>
</protein>
<evidence type="ECO:0000256" key="10">
    <source>
        <dbReference type="RuleBase" id="RU363038"/>
    </source>
</evidence>
<dbReference type="GO" id="GO:0004814">
    <property type="term" value="F:arginine-tRNA ligase activity"/>
    <property type="evidence" value="ECO:0007669"/>
    <property type="project" value="UniProtKB-UniRule"/>
</dbReference>
<feature type="domain" description="DALR anticodon binding" evidence="12">
    <location>
        <begin position="517"/>
        <end position="643"/>
    </location>
</feature>
<feature type="short sequence motif" description="'HIGH' region" evidence="9">
    <location>
        <begin position="124"/>
        <end position="134"/>
    </location>
</feature>
<dbReference type="EMBL" id="RMBX01000002">
    <property type="protein sequence ID" value="RPD42231.1"/>
    <property type="molecule type" value="Genomic_DNA"/>
</dbReference>
<dbReference type="InterPro" id="IPR001278">
    <property type="entry name" value="Arg-tRNA-ligase"/>
</dbReference>
<dbReference type="PROSITE" id="PS00178">
    <property type="entry name" value="AA_TRNA_LIGASE_I"/>
    <property type="match status" value="1"/>
</dbReference>
<keyword evidence="5 9" id="KW-0067">ATP-binding</keyword>
<feature type="domain" description="Arginyl tRNA synthetase N-terminal" evidence="13">
    <location>
        <begin position="5"/>
        <end position="89"/>
    </location>
</feature>
<evidence type="ECO:0000313" key="15">
    <source>
        <dbReference type="Proteomes" id="UP000279089"/>
    </source>
</evidence>
<keyword evidence="11" id="KW-0175">Coiled coil</keyword>
<evidence type="ECO:0000256" key="3">
    <source>
        <dbReference type="ARBA" id="ARBA00022598"/>
    </source>
</evidence>
<gene>
    <name evidence="9" type="primary">argS</name>
    <name evidence="14" type="ORF">EG028_03355</name>
</gene>
<dbReference type="Gene3D" id="1.10.730.10">
    <property type="entry name" value="Isoleucyl-tRNA Synthetase, Domain 1"/>
    <property type="match status" value="1"/>
</dbReference>
<dbReference type="Proteomes" id="UP000279089">
    <property type="component" value="Unassembled WGS sequence"/>
</dbReference>
<dbReference type="Pfam" id="PF05746">
    <property type="entry name" value="DALR_1"/>
    <property type="match status" value="1"/>
</dbReference>
<reference evidence="15" key="1">
    <citation type="submission" date="2018-11" db="EMBL/GenBank/DDBJ databases">
        <title>Chitinophaga lutea sp.nov., isolate from arsenic contaminated soil.</title>
        <authorList>
            <person name="Zong Y."/>
        </authorList>
    </citation>
    <scope>NUCLEOTIDE SEQUENCE [LARGE SCALE GENOMIC DNA]</scope>
    <source>
        <strain evidence="15">YLT18</strain>
    </source>
</reference>
<dbReference type="SMART" id="SM01016">
    <property type="entry name" value="Arg_tRNA_synt_N"/>
    <property type="match status" value="1"/>
</dbReference>
<dbReference type="SUPFAM" id="SSF47323">
    <property type="entry name" value="Anticodon-binding domain of a subclass of class I aminoacyl-tRNA synthetases"/>
    <property type="match status" value="1"/>
</dbReference>
<keyword evidence="2 9" id="KW-0963">Cytoplasm</keyword>
<dbReference type="InterPro" id="IPR005148">
    <property type="entry name" value="Arg-tRNA-synth_N"/>
</dbReference>
<keyword evidence="3 9" id="KW-0436">Ligase</keyword>
<evidence type="ECO:0000256" key="1">
    <source>
        <dbReference type="ARBA" id="ARBA00005594"/>
    </source>
</evidence>
<evidence type="ECO:0000256" key="4">
    <source>
        <dbReference type="ARBA" id="ARBA00022741"/>
    </source>
</evidence>
<dbReference type="InterPro" id="IPR035684">
    <property type="entry name" value="ArgRS_core"/>
</dbReference>
<proteinExistence type="inferred from homology"/>
<name>A0A3N4MEK8_9BACT</name>
<evidence type="ECO:0000256" key="7">
    <source>
        <dbReference type="ARBA" id="ARBA00023146"/>
    </source>
</evidence>
<dbReference type="InterPro" id="IPR036695">
    <property type="entry name" value="Arg-tRNA-synth_N_sf"/>
</dbReference>
<dbReference type="Gene3D" id="3.40.50.620">
    <property type="entry name" value="HUPs"/>
    <property type="match status" value="1"/>
</dbReference>
<dbReference type="SMART" id="SM00836">
    <property type="entry name" value="DALR_1"/>
    <property type="match status" value="1"/>
</dbReference>
<organism evidence="14 15">
    <name type="scientific">Chitinophaga barathri</name>
    <dbReference type="NCBI Taxonomy" id="1647451"/>
    <lineage>
        <taxon>Bacteria</taxon>
        <taxon>Pseudomonadati</taxon>
        <taxon>Bacteroidota</taxon>
        <taxon>Chitinophagia</taxon>
        <taxon>Chitinophagales</taxon>
        <taxon>Chitinophagaceae</taxon>
        <taxon>Chitinophaga</taxon>
    </lineage>
</organism>
<comment type="subunit">
    <text evidence="9">Monomer.</text>
</comment>
<evidence type="ECO:0000256" key="5">
    <source>
        <dbReference type="ARBA" id="ARBA00022840"/>
    </source>
</evidence>
<keyword evidence="7 9" id="KW-0030">Aminoacyl-tRNA synthetase</keyword>
<dbReference type="InterPro" id="IPR001412">
    <property type="entry name" value="aa-tRNA-synth_I_CS"/>
</dbReference>
<dbReference type="Gene3D" id="3.30.1360.70">
    <property type="entry name" value="Arginyl tRNA synthetase N-terminal domain"/>
    <property type="match status" value="1"/>
</dbReference>
<dbReference type="GO" id="GO:0005737">
    <property type="term" value="C:cytoplasm"/>
    <property type="evidence" value="ECO:0007669"/>
    <property type="project" value="UniProtKB-SubCell"/>
</dbReference>
<dbReference type="HAMAP" id="MF_00123">
    <property type="entry name" value="Arg_tRNA_synth"/>
    <property type="match status" value="1"/>
</dbReference>
<dbReference type="Pfam" id="PF00750">
    <property type="entry name" value="tRNA-synt_1d"/>
    <property type="match status" value="2"/>
</dbReference>
<dbReference type="InterPro" id="IPR014729">
    <property type="entry name" value="Rossmann-like_a/b/a_fold"/>
</dbReference>
<dbReference type="PRINTS" id="PR01038">
    <property type="entry name" value="TRNASYNTHARG"/>
</dbReference>
<dbReference type="GO" id="GO:0005524">
    <property type="term" value="F:ATP binding"/>
    <property type="evidence" value="ECO:0007669"/>
    <property type="project" value="UniProtKB-UniRule"/>
</dbReference>
<evidence type="ECO:0000256" key="11">
    <source>
        <dbReference type="SAM" id="Coils"/>
    </source>
</evidence>
<keyword evidence="15" id="KW-1185">Reference proteome</keyword>
<evidence type="ECO:0000259" key="12">
    <source>
        <dbReference type="SMART" id="SM00836"/>
    </source>
</evidence>
<comment type="catalytic activity">
    <reaction evidence="8 9">
        <text>tRNA(Arg) + L-arginine + ATP = L-arginyl-tRNA(Arg) + AMP + diphosphate</text>
        <dbReference type="Rhea" id="RHEA:20301"/>
        <dbReference type="Rhea" id="RHEA-COMP:9658"/>
        <dbReference type="Rhea" id="RHEA-COMP:9673"/>
        <dbReference type="ChEBI" id="CHEBI:30616"/>
        <dbReference type="ChEBI" id="CHEBI:32682"/>
        <dbReference type="ChEBI" id="CHEBI:33019"/>
        <dbReference type="ChEBI" id="CHEBI:78442"/>
        <dbReference type="ChEBI" id="CHEBI:78513"/>
        <dbReference type="ChEBI" id="CHEBI:456215"/>
        <dbReference type="EC" id="6.1.1.19"/>
    </reaction>
</comment>
<evidence type="ECO:0000313" key="14">
    <source>
        <dbReference type="EMBL" id="RPD42231.1"/>
    </source>
</evidence>
<dbReference type="OrthoDB" id="9805987at2"/>
<dbReference type="RefSeq" id="WP_120515624.1">
    <property type="nucleotide sequence ID" value="NZ_QXZY01000003.1"/>
</dbReference>
<dbReference type="InterPro" id="IPR008909">
    <property type="entry name" value="DALR_anticod-bd"/>
</dbReference>
<keyword evidence="6 9" id="KW-0648">Protein biosynthesis</keyword>
<comment type="caution">
    <text evidence="14">The sequence shown here is derived from an EMBL/GenBank/DDBJ whole genome shotgun (WGS) entry which is preliminary data.</text>
</comment>
<dbReference type="SUPFAM" id="SSF55190">
    <property type="entry name" value="Arginyl-tRNA synthetase (ArgRS), N-terminal 'additional' domain"/>
    <property type="match status" value="1"/>
</dbReference>
<comment type="subcellular location">
    <subcellularLocation>
        <location evidence="9">Cytoplasm</location>
    </subcellularLocation>
</comment>